<dbReference type="Gene3D" id="3.40.50.2020">
    <property type="match status" value="1"/>
</dbReference>
<dbReference type="NCBIfam" id="NF002636">
    <property type="entry name" value="PRK02304.1-5"/>
    <property type="match status" value="1"/>
</dbReference>
<evidence type="ECO:0000313" key="12">
    <source>
        <dbReference type="EMBL" id="PJE80246.1"/>
    </source>
</evidence>
<comment type="catalytic activity">
    <reaction evidence="1">
        <text>AMP + diphosphate = 5-phospho-alpha-D-ribose 1-diphosphate + adenine</text>
        <dbReference type="Rhea" id="RHEA:16609"/>
        <dbReference type="ChEBI" id="CHEBI:16708"/>
        <dbReference type="ChEBI" id="CHEBI:33019"/>
        <dbReference type="ChEBI" id="CHEBI:58017"/>
        <dbReference type="ChEBI" id="CHEBI:456215"/>
        <dbReference type="EC" id="2.4.2.7"/>
    </reaction>
</comment>
<dbReference type="InterPro" id="IPR050120">
    <property type="entry name" value="Adenine_PRTase"/>
</dbReference>
<comment type="similarity">
    <text evidence="4">Belongs to the purine/pyrimidine phosphoribosyltransferase family.</text>
</comment>
<dbReference type="NCBIfam" id="NF002634">
    <property type="entry name" value="PRK02304.1-3"/>
    <property type="match status" value="1"/>
</dbReference>
<gene>
    <name evidence="12" type="primary">apt</name>
    <name evidence="12" type="ORF">CI610_00773</name>
</gene>
<name>A0A2H9TAH5_9ZZZZ</name>
<sequence length="181" mass="19802">MSTDESFLKSCIGNVEDWPKTGIVFRDIATLFANPKAVRIMIDSFLQRYREQDISHIAALDARGFLIGSIMAYEMDKPLIMLRKKGKLPGTVISHEYALEYGTDVMEMQVSALASGDRVLLMDDLIATGGTLLAGCELIRQVGAEVVEAAAIIDLVDLEGTGQLRSIGVNTFALCHYGNEE</sequence>
<comment type="pathway">
    <text evidence="3">Purine metabolism; AMP biosynthesis via salvage pathway; AMP from adenine: step 1/1.</text>
</comment>
<dbReference type="HAMAP" id="MF_00004">
    <property type="entry name" value="Aden_phosphoribosyltr"/>
    <property type="match status" value="1"/>
</dbReference>
<dbReference type="Pfam" id="PF00156">
    <property type="entry name" value="Pribosyltran"/>
    <property type="match status" value="1"/>
</dbReference>
<evidence type="ECO:0000256" key="4">
    <source>
        <dbReference type="ARBA" id="ARBA00008391"/>
    </source>
</evidence>
<evidence type="ECO:0000256" key="2">
    <source>
        <dbReference type="ARBA" id="ARBA00004496"/>
    </source>
</evidence>
<dbReference type="GO" id="GO:0006166">
    <property type="term" value="P:purine ribonucleoside salvage"/>
    <property type="evidence" value="ECO:0007669"/>
    <property type="project" value="UniProtKB-KW"/>
</dbReference>
<evidence type="ECO:0000256" key="6">
    <source>
        <dbReference type="ARBA" id="ARBA00011893"/>
    </source>
</evidence>
<evidence type="ECO:0000256" key="8">
    <source>
        <dbReference type="ARBA" id="ARBA00022676"/>
    </source>
</evidence>
<dbReference type="AlphaFoldDB" id="A0A2H9TAH5"/>
<comment type="caution">
    <text evidence="12">The sequence shown here is derived from an EMBL/GenBank/DDBJ whole genome shotgun (WGS) entry which is preliminary data.</text>
</comment>
<feature type="domain" description="Phosphoribosyltransferase" evidence="11">
    <location>
        <begin position="30"/>
        <end position="154"/>
    </location>
</feature>
<keyword evidence="8 12" id="KW-0328">Glycosyltransferase</keyword>
<protein>
    <recommendedName>
        <fullName evidence="6">adenine phosphoribosyltransferase</fullName>
        <ecNumber evidence="6">2.4.2.7</ecNumber>
    </recommendedName>
</protein>
<proteinExistence type="inferred from homology"/>
<dbReference type="PANTHER" id="PTHR11776">
    <property type="entry name" value="ADENINE PHOSPHORIBOSYLTRANSFERASE"/>
    <property type="match status" value="1"/>
</dbReference>
<comment type="subunit">
    <text evidence="5">Homodimer.</text>
</comment>
<dbReference type="InterPro" id="IPR029057">
    <property type="entry name" value="PRTase-like"/>
</dbReference>
<evidence type="ECO:0000256" key="1">
    <source>
        <dbReference type="ARBA" id="ARBA00000868"/>
    </source>
</evidence>
<keyword evidence="7" id="KW-0963">Cytoplasm</keyword>
<organism evidence="12">
    <name type="scientific">invertebrate metagenome</name>
    <dbReference type="NCBI Taxonomy" id="1711999"/>
    <lineage>
        <taxon>unclassified sequences</taxon>
        <taxon>metagenomes</taxon>
        <taxon>organismal metagenomes</taxon>
    </lineage>
</organism>
<dbReference type="InterPro" id="IPR000836">
    <property type="entry name" value="PRTase_dom"/>
</dbReference>
<evidence type="ECO:0000256" key="7">
    <source>
        <dbReference type="ARBA" id="ARBA00022490"/>
    </source>
</evidence>
<dbReference type="NCBIfam" id="TIGR01090">
    <property type="entry name" value="apt"/>
    <property type="match status" value="1"/>
</dbReference>
<reference evidence="12" key="1">
    <citation type="journal article" date="2017" name="Appl. Environ. Microbiol.">
        <title>Molecular characterization of an Endozoicomonas-like organism causing infection in king scallop Pecten maximus L.</title>
        <authorList>
            <person name="Cano I."/>
            <person name="van Aerle R."/>
            <person name="Ross S."/>
            <person name="Verner-Jeffreys D.W."/>
            <person name="Paley R.K."/>
            <person name="Rimmer G."/>
            <person name="Ryder D."/>
            <person name="Hooper P."/>
            <person name="Stone D."/>
            <person name="Feist S.W."/>
        </authorList>
    </citation>
    <scope>NUCLEOTIDE SEQUENCE</scope>
</reference>
<dbReference type="GO" id="GO:0006168">
    <property type="term" value="P:adenine salvage"/>
    <property type="evidence" value="ECO:0007669"/>
    <property type="project" value="InterPro"/>
</dbReference>
<keyword evidence="10" id="KW-0660">Purine salvage</keyword>
<dbReference type="EC" id="2.4.2.7" evidence="6"/>
<evidence type="ECO:0000256" key="5">
    <source>
        <dbReference type="ARBA" id="ARBA00011738"/>
    </source>
</evidence>
<evidence type="ECO:0000259" key="11">
    <source>
        <dbReference type="Pfam" id="PF00156"/>
    </source>
</evidence>
<dbReference type="PANTHER" id="PTHR11776:SF7">
    <property type="entry name" value="PHOSPHORIBOSYLTRANSFERASE DOMAIN-CONTAINING PROTEIN"/>
    <property type="match status" value="1"/>
</dbReference>
<dbReference type="FunFam" id="3.40.50.2020:FF:000021">
    <property type="entry name" value="Adenine phosphoribosyltransferase"/>
    <property type="match status" value="1"/>
</dbReference>
<dbReference type="GO" id="GO:0044209">
    <property type="term" value="P:AMP salvage"/>
    <property type="evidence" value="ECO:0007669"/>
    <property type="project" value="UniProtKB-UniPathway"/>
</dbReference>
<dbReference type="InterPro" id="IPR005764">
    <property type="entry name" value="Ade_phspho_trans"/>
</dbReference>
<keyword evidence="9 12" id="KW-0808">Transferase</keyword>
<evidence type="ECO:0000256" key="3">
    <source>
        <dbReference type="ARBA" id="ARBA00004659"/>
    </source>
</evidence>
<dbReference type="SUPFAM" id="SSF53271">
    <property type="entry name" value="PRTase-like"/>
    <property type="match status" value="1"/>
</dbReference>
<dbReference type="EMBL" id="NSIT01000025">
    <property type="protein sequence ID" value="PJE80246.1"/>
    <property type="molecule type" value="Genomic_DNA"/>
</dbReference>
<evidence type="ECO:0000256" key="10">
    <source>
        <dbReference type="ARBA" id="ARBA00022726"/>
    </source>
</evidence>
<dbReference type="GO" id="GO:0003999">
    <property type="term" value="F:adenine phosphoribosyltransferase activity"/>
    <property type="evidence" value="ECO:0007669"/>
    <property type="project" value="UniProtKB-EC"/>
</dbReference>
<comment type="subcellular location">
    <subcellularLocation>
        <location evidence="2">Cytoplasm</location>
    </subcellularLocation>
</comment>
<dbReference type="GO" id="GO:0005829">
    <property type="term" value="C:cytosol"/>
    <property type="evidence" value="ECO:0007669"/>
    <property type="project" value="TreeGrafter"/>
</dbReference>
<evidence type="ECO:0000256" key="9">
    <source>
        <dbReference type="ARBA" id="ARBA00022679"/>
    </source>
</evidence>
<accession>A0A2H9TAH5</accession>
<dbReference type="UniPathway" id="UPA00588">
    <property type="reaction ID" value="UER00646"/>
</dbReference>
<dbReference type="CDD" id="cd06223">
    <property type="entry name" value="PRTases_typeI"/>
    <property type="match status" value="1"/>
</dbReference>